<reference evidence="3 4" key="1">
    <citation type="submission" date="2015-09" db="EMBL/GenBank/DDBJ databases">
        <authorList>
            <person name="Jackson K.R."/>
            <person name="Lunt B.L."/>
            <person name="Fisher J.N.B."/>
            <person name="Gardner A.V."/>
            <person name="Bailey M.E."/>
            <person name="Deus L.M."/>
            <person name="Earl A.S."/>
            <person name="Gibby P.D."/>
            <person name="Hartmann K.A."/>
            <person name="Liu J.E."/>
            <person name="Manci A.M."/>
            <person name="Nielsen D.A."/>
            <person name="Solomon M.B."/>
            <person name="Breakwell D.P."/>
            <person name="Burnett S.H."/>
            <person name="Grose J.H."/>
        </authorList>
    </citation>
    <scope>NUCLEOTIDE SEQUENCE [LARGE SCALE GENOMIC DNA]</scope>
    <source>
        <strain evidence="3 4">16</strain>
    </source>
</reference>
<sequence>MACRIAVDIGGTFSDVAIEFEDGSIAIHKAPSTPDDPVAGVLAALDAAAARNGTSRRAILAAAEVFIYTSTKAINAIVTGSAARTAFVTTAGHPDILLLREGGRTEPFDYTVPFPAPLVPRRLTFQVTERIDAAGRILTPLDPAGLERLAEAVKRERIEAVAVCLLWSIVNPAHEQAVGRFLAERFPDLPVTLSHELNPCLREYRRASSACLDAALKPVMTAHLADFEARLRQEGFDGTALAVTSQGGVVPIAAMARAPIHALNSGPAMAPVAGRAFAAADAGSNTAVVIDTGGTTFDVSLVADGRLPATQELWIGGRYRGHITGFPSVDVSSVGAGGGSIAAVDEGGLLQVGPASAGAVPGPACYGRGGTAATVTDAALVLGYLDPAGFLGGRMPLDPALARTAIEPLAAALDIGIEAAAAAILEVAGEQMVQAIEEVTIRRGVDPARAVLVAGGGAAGLGAVELGRRLGCRAVLFPSMAPAMSAVGALLSDMLREVRVTRFARLDSLSAADLERIGADLSARLAAETAGDGAGAALEYFLEGRYERQIWEIEIPLGAGIPGPGEMAAVRAAFDATHARLFGIGDPRSAVEVVSWGLRARTVQRAGRELPRAEAEPPRPGPRRRRAVFAGVGAVAVPVLTPADIGSPVPGPLIVESAYTTIVVPPGAEIGVTAHGLMATIRRASGEIGPREAAA</sequence>
<dbReference type="InterPro" id="IPR043129">
    <property type="entry name" value="ATPase_NBD"/>
</dbReference>
<dbReference type="SUPFAM" id="SSF53067">
    <property type="entry name" value="Actin-like ATPase domain"/>
    <property type="match status" value="1"/>
</dbReference>
<dbReference type="GO" id="GO:0006749">
    <property type="term" value="P:glutathione metabolic process"/>
    <property type="evidence" value="ECO:0007669"/>
    <property type="project" value="TreeGrafter"/>
</dbReference>
<organism evidence="3 4">
    <name type="scientific">Prosthecodimorpha hirschii</name>
    <dbReference type="NCBI Taxonomy" id="665126"/>
    <lineage>
        <taxon>Bacteria</taxon>
        <taxon>Pseudomonadati</taxon>
        <taxon>Pseudomonadota</taxon>
        <taxon>Alphaproteobacteria</taxon>
        <taxon>Hyphomicrobiales</taxon>
        <taxon>Ancalomicrobiaceae</taxon>
        <taxon>Prosthecodimorpha</taxon>
    </lineage>
</organism>
<feature type="domain" description="Hydantoinase A/oxoprolinase" evidence="1">
    <location>
        <begin position="206"/>
        <end position="497"/>
    </location>
</feature>
<dbReference type="EMBL" id="LJYW01000001">
    <property type="protein sequence ID" value="KPL51252.1"/>
    <property type="molecule type" value="Genomic_DNA"/>
</dbReference>
<evidence type="ECO:0000259" key="1">
    <source>
        <dbReference type="Pfam" id="PF01968"/>
    </source>
</evidence>
<evidence type="ECO:0000259" key="2">
    <source>
        <dbReference type="Pfam" id="PF05378"/>
    </source>
</evidence>
<name>A0A0P6W9Z2_9HYPH</name>
<proteinExistence type="predicted"/>
<accession>A0A0P6W9Z2</accession>
<dbReference type="GO" id="GO:0017168">
    <property type="term" value="F:5-oxoprolinase (ATP-hydrolyzing) activity"/>
    <property type="evidence" value="ECO:0007669"/>
    <property type="project" value="TreeGrafter"/>
</dbReference>
<evidence type="ECO:0000313" key="3">
    <source>
        <dbReference type="EMBL" id="KPL51252.1"/>
    </source>
</evidence>
<dbReference type="Pfam" id="PF05378">
    <property type="entry name" value="Hydant_A_N"/>
    <property type="match status" value="1"/>
</dbReference>
<reference evidence="3 4" key="2">
    <citation type="submission" date="2015-10" db="EMBL/GenBank/DDBJ databases">
        <title>Draft Genome Sequence of Prosthecomicrobium hirschii ATCC 27832.</title>
        <authorList>
            <person name="Daniel J."/>
            <person name="Givan S.A."/>
            <person name="Brun Y.V."/>
            <person name="Brown P.J."/>
        </authorList>
    </citation>
    <scope>NUCLEOTIDE SEQUENCE [LARGE SCALE GENOMIC DNA]</scope>
    <source>
        <strain evidence="3 4">16</strain>
    </source>
</reference>
<evidence type="ECO:0000313" key="4">
    <source>
        <dbReference type="Proteomes" id="UP000048984"/>
    </source>
</evidence>
<dbReference type="Proteomes" id="UP000048984">
    <property type="component" value="Unassembled WGS sequence"/>
</dbReference>
<evidence type="ECO:0008006" key="5">
    <source>
        <dbReference type="Google" id="ProtNLM"/>
    </source>
</evidence>
<dbReference type="RefSeq" id="WP_054357415.1">
    <property type="nucleotide sequence ID" value="NZ_LJYW01000001.1"/>
</dbReference>
<dbReference type="AlphaFoldDB" id="A0A0P6W9Z2"/>
<keyword evidence="4" id="KW-1185">Reference proteome</keyword>
<dbReference type="STRING" id="665126.ABB55_02635"/>
<protein>
    <recommendedName>
        <fullName evidence="5">5-oxoprolinase</fullName>
    </recommendedName>
</protein>
<comment type="caution">
    <text evidence="3">The sequence shown here is derived from an EMBL/GenBank/DDBJ whole genome shotgun (WGS) entry which is preliminary data.</text>
</comment>
<dbReference type="PANTHER" id="PTHR11365:SF23">
    <property type="entry name" value="HYPOTHETICAL 5-OXOPROLINASE (EUROFUNG)-RELATED"/>
    <property type="match status" value="1"/>
</dbReference>
<dbReference type="PANTHER" id="PTHR11365">
    <property type="entry name" value="5-OXOPROLINASE RELATED"/>
    <property type="match status" value="1"/>
</dbReference>
<dbReference type="InterPro" id="IPR045079">
    <property type="entry name" value="Oxoprolinase-like"/>
</dbReference>
<feature type="domain" description="Hydantoinase/oxoprolinase N-terminal" evidence="2">
    <location>
        <begin position="4"/>
        <end position="184"/>
    </location>
</feature>
<gene>
    <name evidence="3" type="ORF">ABB55_02635</name>
</gene>
<dbReference type="InterPro" id="IPR008040">
    <property type="entry name" value="Hydant_A_N"/>
</dbReference>
<dbReference type="Pfam" id="PF01968">
    <property type="entry name" value="Hydantoinase_A"/>
    <property type="match status" value="1"/>
</dbReference>
<dbReference type="InterPro" id="IPR002821">
    <property type="entry name" value="Hydantoinase_A"/>
</dbReference>
<dbReference type="GO" id="GO:0005829">
    <property type="term" value="C:cytosol"/>
    <property type="evidence" value="ECO:0007669"/>
    <property type="project" value="TreeGrafter"/>
</dbReference>